<name>A0A1G2PRW6_9BACT</name>
<proteinExistence type="predicted"/>
<dbReference type="AlphaFoldDB" id="A0A1G2PRW6"/>
<dbReference type="Proteomes" id="UP000176951">
    <property type="component" value="Unassembled WGS sequence"/>
</dbReference>
<sequence>METSAPRLEYLKQRFAKEPLATKCGMTLEKLESGFASVTYIADSDECVTNDNNQNIVQGGVLIGILADFAAVYAAMSSISGGHTPLMFGSFSLQRPTLEGEIVSAEARVFNTSRQVISVSVRILGTNGKLKCEGAYHFSNSKHI</sequence>
<dbReference type="CDD" id="cd03443">
    <property type="entry name" value="PaaI_thioesterase"/>
    <property type="match status" value="1"/>
</dbReference>
<gene>
    <name evidence="1" type="ORF">A3A97_03740</name>
</gene>
<protein>
    <recommendedName>
        <fullName evidence="3">Thioesterase domain-containing protein</fullName>
    </recommendedName>
</protein>
<reference evidence="1 2" key="1">
    <citation type="journal article" date="2016" name="Nat. Commun.">
        <title>Thousands of microbial genomes shed light on interconnected biogeochemical processes in an aquifer system.</title>
        <authorList>
            <person name="Anantharaman K."/>
            <person name="Brown C.T."/>
            <person name="Hug L.A."/>
            <person name="Sharon I."/>
            <person name="Castelle C.J."/>
            <person name="Probst A.J."/>
            <person name="Thomas B.C."/>
            <person name="Singh A."/>
            <person name="Wilkins M.J."/>
            <person name="Karaoz U."/>
            <person name="Brodie E.L."/>
            <person name="Williams K.H."/>
            <person name="Hubbard S.S."/>
            <person name="Banfield J.F."/>
        </authorList>
    </citation>
    <scope>NUCLEOTIDE SEQUENCE [LARGE SCALE GENOMIC DNA]</scope>
</reference>
<dbReference type="InterPro" id="IPR029069">
    <property type="entry name" value="HotDog_dom_sf"/>
</dbReference>
<comment type="caution">
    <text evidence="1">The sequence shown here is derived from an EMBL/GenBank/DDBJ whole genome shotgun (WGS) entry which is preliminary data.</text>
</comment>
<dbReference type="SUPFAM" id="SSF54637">
    <property type="entry name" value="Thioesterase/thiol ester dehydrase-isomerase"/>
    <property type="match status" value="1"/>
</dbReference>
<dbReference type="Gene3D" id="3.10.129.10">
    <property type="entry name" value="Hotdog Thioesterase"/>
    <property type="match status" value="1"/>
</dbReference>
<dbReference type="EMBL" id="MHSW01000027">
    <property type="protein sequence ID" value="OHA51064.1"/>
    <property type="molecule type" value="Genomic_DNA"/>
</dbReference>
<organism evidence="1 2">
    <name type="scientific">Candidatus Terrybacteria bacterium RIFCSPLOWO2_01_FULL_40_23</name>
    <dbReference type="NCBI Taxonomy" id="1802366"/>
    <lineage>
        <taxon>Bacteria</taxon>
        <taxon>Candidatus Terryibacteriota</taxon>
    </lineage>
</organism>
<evidence type="ECO:0008006" key="3">
    <source>
        <dbReference type="Google" id="ProtNLM"/>
    </source>
</evidence>
<accession>A0A1G2PRW6</accession>
<evidence type="ECO:0000313" key="2">
    <source>
        <dbReference type="Proteomes" id="UP000176951"/>
    </source>
</evidence>
<evidence type="ECO:0000313" key="1">
    <source>
        <dbReference type="EMBL" id="OHA51064.1"/>
    </source>
</evidence>